<reference evidence="3" key="1">
    <citation type="submission" date="2023-01" db="EMBL/GenBank/DDBJ databases">
        <title>Genome assembly of the deep-sea coral Lophelia pertusa.</title>
        <authorList>
            <person name="Herrera S."/>
            <person name="Cordes E."/>
        </authorList>
    </citation>
    <scope>NUCLEOTIDE SEQUENCE</scope>
    <source>
        <strain evidence="3">USNM1676648</strain>
        <tissue evidence="3">Polyp</tissue>
    </source>
</reference>
<dbReference type="PROSITE" id="PS51184">
    <property type="entry name" value="JMJC"/>
    <property type="match status" value="1"/>
</dbReference>
<dbReference type="SMART" id="SM00558">
    <property type="entry name" value="JmjC"/>
    <property type="match status" value="1"/>
</dbReference>
<keyword evidence="4" id="KW-1185">Reference proteome</keyword>
<dbReference type="InterPro" id="IPR003347">
    <property type="entry name" value="JmjC_dom"/>
</dbReference>
<dbReference type="Proteomes" id="UP001163046">
    <property type="component" value="Unassembled WGS sequence"/>
</dbReference>
<protein>
    <recommendedName>
        <fullName evidence="2">JmjC domain-containing protein</fullName>
    </recommendedName>
</protein>
<dbReference type="PANTHER" id="PTHR12461">
    <property type="entry name" value="HYPOXIA-INDUCIBLE FACTOR 1 ALPHA INHIBITOR-RELATED"/>
    <property type="match status" value="1"/>
</dbReference>
<comment type="caution">
    <text evidence="3">The sequence shown here is derived from an EMBL/GenBank/DDBJ whole genome shotgun (WGS) entry which is preliminary data.</text>
</comment>
<feature type="signal peptide" evidence="1">
    <location>
        <begin position="1"/>
        <end position="24"/>
    </location>
</feature>
<evidence type="ECO:0000313" key="4">
    <source>
        <dbReference type="Proteomes" id="UP001163046"/>
    </source>
</evidence>
<evidence type="ECO:0000256" key="1">
    <source>
        <dbReference type="SAM" id="SignalP"/>
    </source>
</evidence>
<name>A0A9W9ZP79_9CNID</name>
<dbReference type="Gene3D" id="2.60.120.650">
    <property type="entry name" value="Cupin"/>
    <property type="match status" value="1"/>
</dbReference>
<keyword evidence="1" id="KW-0732">Signal</keyword>
<dbReference type="Pfam" id="PF13621">
    <property type="entry name" value="Cupin_8"/>
    <property type="match status" value="1"/>
</dbReference>
<dbReference type="AlphaFoldDB" id="A0A9W9ZP79"/>
<gene>
    <name evidence="3" type="ORF">OS493_016446</name>
</gene>
<dbReference type="InterPro" id="IPR041667">
    <property type="entry name" value="Cupin_8"/>
</dbReference>
<dbReference type="EMBL" id="MU825881">
    <property type="protein sequence ID" value="KAJ7385366.1"/>
    <property type="molecule type" value="Genomic_DNA"/>
</dbReference>
<dbReference type="SUPFAM" id="SSF51197">
    <property type="entry name" value="Clavaminate synthase-like"/>
    <property type="match status" value="1"/>
</dbReference>
<sequence length="471" mass="55044">MHFLRTIQIFSLVEFLCLANFLLGHEQSSDHTESHSCGDQYSESCNIAKNGDLTNEEMFERGHMKPFGSHRPPDYIVEELPYMISPEDFYMNYVVKHKPVVFKGAVKYWPAYAKWTDEYLNSTYGSERFHMETRDDDKWNIPPDMRLDEFLSQYNHSNRYLVDEVLPDMRKDVVLPLCLRCEEMSSYFFVSYFWMSTGGTSSAIHIDTDENILCVIRGHKAVHMVSPVYSTYLYSDEARVLGVSDINPQAVDLEKYPNVMKIKYHSAMVEEGDIVYIPQMWWHQVISRPERQQAVALWWKSKPSLKKLGRLASPLQQLKSVDKEKYSFGNILAEYELWMQNVSDIAPRLECKAQQIFMSDYQFESDKIEDAPQTQGDGGHLEEELGLKKSDLDKPENNNLKPCDFDYTNKKSPCHFSSCWEEDETNNKCIRYILDYCLHYDDRGCVHQLPQLMTKLGSSEYKEIQQMPSDF</sequence>
<dbReference type="PANTHER" id="PTHR12461:SF91">
    <property type="entry name" value="JMJC DOMAIN-CONTAINING PROTEIN"/>
    <property type="match status" value="1"/>
</dbReference>
<dbReference type="OrthoDB" id="415358at2759"/>
<feature type="domain" description="JmjC" evidence="2">
    <location>
        <begin position="155"/>
        <end position="316"/>
    </location>
</feature>
<evidence type="ECO:0000313" key="3">
    <source>
        <dbReference type="EMBL" id="KAJ7385366.1"/>
    </source>
</evidence>
<feature type="chain" id="PRO_5040807266" description="JmjC domain-containing protein" evidence="1">
    <location>
        <begin position="25"/>
        <end position="471"/>
    </location>
</feature>
<organism evidence="3 4">
    <name type="scientific">Desmophyllum pertusum</name>
    <dbReference type="NCBI Taxonomy" id="174260"/>
    <lineage>
        <taxon>Eukaryota</taxon>
        <taxon>Metazoa</taxon>
        <taxon>Cnidaria</taxon>
        <taxon>Anthozoa</taxon>
        <taxon>Hexacorallia</taxon>
        <taxon>Scleractinia</taxon>
        <taxon>Caryophylliina</taxon>
        <taxon>Caryophylliidae</taxon>
        <taxon>Desmophyllum</taxon>
    </lineage>
</organism>
<proteinExistence type="predicted"/>
<evidence type="ECO:0000259" key="2">
    <source>
        <dbReference type="PROSITE" id="PS51184"/>
    </source>
</evidence>
<accession>A0A9W9ZP79</accession>